<keyword evidence="1" id="KW-1133">Transmembrane helix</keyword>
<dbReference type="AlphaFoldDB" id="A0A090J0Y8"/>
<reference evidence="2 3" key="1">
    <citation type="submission" date="2014-07" db="EMBL/GenBank/DDBJ databases">
        <authorList>
            <person name="Wibberg Daniel"/>
        </authorList>
    </citation>
    <scope>NUCLEOTIDE SEQUENCE [LARGE SCALE GENOMIC DNA]</scope>
</reference>
<proteinExistence type="predicted"/>
<protein>
    <recommendedName>
        <fullName evidence="4">DUF2953 domain-containing protein</fullName>
    </recommendedName>
</protein>
<keyword evidence="1" id="KW-0472">Membrane</keyword>
<dbReference type="InterPro" id="IPR021338">
    <property type="entry name" value="DUF2953"/>
</dbReference>
<dbReference type="Proteomes" id="UP000040576">
    <property type="component" value="Unassembled WGS sequence"/>
</dbReference>
<keyword evidence="1" id="KW-0812">Transmembrane</keyword>
<dbReference type="Pfam" id="PF11167">
    <property type="entry name" value="DUF2953"/>
    <property type="match status" value="1"/>
</dbReference>
<feature type="transmembrane region" description="Helical" evidence="1">
    <location>
        <begin position="6"/>
        <end position="26"/>
    </location>
</feature>
<dbReference type="EMBL" id="CCRF01000068">
    <property type="protein sequence ID" value="CEE02308.1"/>
    <property type="molecule type" value="Genomic_DNA"/>
</dbReference>
<sequence length="230" mass="26486">MWNVIILKIIGIMIVILVFLLMILIFTKLKIDCTYKFEPKEQWATIQIKALFGLFRYRIKIPSEKINRQKLQADHEDKEMNGMVQETDNEDGLSSLAPIKQLLPHLQELYKILKSFLKKLQIIQFEWKSAIGTGDAASSAIACGAGWALKGNVIGVISHYFTLKVYPDMQITPVFNHIASQTYLRCMIQIRIGHAILAGMKLLKYWRQVSEAYADYKTMQTESKREDQSI</sequence>
<name>A0A090J0Y8_9BACI</name>
<evidence type="ECO:0000313" key="2">
    <source>
        <dbReference type="EMBL" id="CEE02308.1"/>
    </source>
</evidence>
<accession>A0A090J0Y8</accession>
<organism evidence="2 3">
    <name type="scientific">Caldibacillus thermoamylovorans</name>
    <dbReference type="NCBI Taxonomy" id="35841"/>
    <lineage>
        <taxon>Bacteria</taxon>
        <taxon>Bacillati</taxon>
        <taxon>Bacillota</taxon>
        <taxon>Bacilli</taxon>
        <taxon>Bacillales</taxon>
        <taxon>Bacillaceae</taxon>
        <taxon>Caldibacillus</taxon>
    </lineage>
</organism>
<evidence type="ECO:0000313" key="3">
    <source>
        <dbReference type="Proteomes" id="UP000040576"/>
    </source>
</evidence>
<evidence type="ECO:0008006" key="4">
    <source>
        <dbReference type="Google" id="ProtNLM"/>
    </source>
</evidence>
<keyword evidence="3" id="KW-1185">Reference proteome</keyword>
<gene>
    <name evidence="2" type="ORF">BT1A1_2490</name>
</gene>
<evidence type="ECO:0000256" key="1">
    <source>
        <dbReference type="SAM" id="Phobius"/>
    </source>
</evidence>